<accession>A0A0C3SFF6</accession>
<keyword evidence="11" id="KW-1185">Reference proteome</keyword>
<protein>
    <recommendedName>
        <fullName evidence="5">Elongator complex protein 5</fullName>
    </recommendedName>
</protein>
<dbReference type="Pfam" id="PF10483">
    <property type="entry name" value="Elong_Iki1"/>
    <property type="match status" value="1"/>
</dbReference>
<dbReference type="GO" id="GO:0005829">
    <property type="term" value="C:cytosol"/>
    <property type="evidence" value="ECO:0007669"/>
    <property type="project" value="TreeGrafter"/>
</dbReference>
<comment type="similarity">
    <text evidence="4">Belongs to the ELP5 family.</text>
</comment>
<dbReference type="InterPro" id="IPR019519">
    <property type="entry name" value="Elp5"/>
</dbReference>
<keyword evidence="6" id="KW-0963">Cytoplasm</keyword>
<dbReference type="EMBL" id="KN840442">
    <property type="protein sequence ID" value="KIP12000.1"/>
    <property type="molecule type" value="Genomic_DNA"/>
</dbReference>
<evidence type="ECO:0000256" key="3">
    <source>
        <dbReference type="ARBA" id="ARBA00005043"/>
    </source>
</evidence>
<evidence type="ECO:0000256" key="7">
    <source>
        <dbReference type="ARBA" id="ARBA00022694"/>
    </source>
</evidence>
<proteinExistence type="inferred from homology"/>
<dbReference type="OrthoDB" id="166907at2759"/>
<comment type="subcellular location">
    <subcellularLocation>
        <location evidence="2">Cytoplasm</location>
    </subcellularLocation>
    <subcellularLocation>
        <location evidence="1">Nucleus</location>
    </subcellularLocation>
</comment>
<feature type="compositionally biased region" description="Acidic residues" evidence="9">
    <location>
        <begin position="332"/>
        <end position="348"/>
    </location>
</feature>
<dbReference type="GO" id="GO:0005634">
    <property type="term" value="C:nucleus"/>
    <property type="evidence" value="ECO:0007669"/>
    <property type="project" value="UniProtKB-SubCell"/>
</dbReference>
<dbReference type="PANTHER" id="PTHR15641">
    <property type="entry name" value="ELONGATOR COMPLEX PROTEIN 5"/>
    <property type="match status" value="1"/>
</dbReference>
<name>A0A0C3SFF6_PHLG1</name>
<evidence type="ECO:0000256" key="6">
    <source>
        <dbReference type="ARBA" id="ARBA00022490"/>
    </source>
</evidence>
<dbReference type="GO" id="GO:0002098">
    <property type="term" value="P:tRNA wobble uridine modification"/>
    <property type="evidence" value="ECO:0007669"/>
    <property type="project" value="InterPro"/>
</dbReference>
<reference evidence="10 11" key="1">
    <citation type="journal article" date="2014" name="PLoS Genet.">
        <title>Analysis of the Phlebiopsis gigantea genome, transcriptome and secretome provides insight into its pioneer colonization strategies of wood.</title>
        <authorList>
            <person name="Hori C."/>
            <person name="Ishida T."/>
            <person name="Igarashi K."/>
            <person name="Samejima M."/>
            <person name="Suzuki H."/>
            <person name="Master E."/>
            <person name="Ferreira P."/>
            <person name="Ruiz-Duenas F.J."/>
            <person name="Held B."/>
            <person name="Canessa P."/>
            <person name="Larrondo L.F."/>
            <person name="Schmoll M."/>
            <person name="Druzhinina I.S."/>
            <person name="Kubicek C.P."/>
            <person name="Gaskell J.A."/>
            <person name="Kersten P."/>
            <person name="St John F."/>
            <person name="Glasner J."/>
            <person name="Sabat G."/>
            <person name="Splinter BonDurant S."/>
            <person name="Syed K."/>
            <person name="Yadav J."/>
            <person name="Mgbeahuruike A.C."/>
            <person name="Kovalchuk A."/>
            <person name="Asiegbu F.O."/>
            <person name="Lackner G."/>
            <person name="Hoffmeister D."/>
            <person name="Rencoret J."/>
            <person name="Gutierrez A."/>
            <person name="Sun H."/>
            <person name="Lindquist E."/>
            <person name="Barry K."/>
            <person name="Riley R."/>
            <person name="Grigoriev I.V."/>
            <person name="Henrissat B."/>
            <person name="Kues U."/>
            <person name="Berka R.M."/>
            <person name="Martinez A.T."/>
            <person name="Covert S.F."/>
            <person name="Blanchette R.A."/>
            <person name="Cullen D."/>
        </authorList>
    </citation>
    <scope>NUCLEOTIDE SEQUENCE [LARGE SCALE GENOMIC DNA]</scope>
    <source>
        <strain evidence="10 11">11061_1 CR5-6</strain>
    </source>
</reference>
<dbReference type="PANTHER" id="PTHR15641:SF1">
    <property type="entry name" value="ELONGATOR COMPLEX PROTEIN 5"/>
    <property type="match status" value="1"/>
</dbReference>
<sequence>MSLQTVLRGPSYPLIIFQSSAAQSSLAILGSLLRKTSMHIIICSLLYSTGSLIGEPAQDRIQEVDCTTDIPGYEDDPVGCRERLFSAIHSVNASQPLTVVIDSLDTLLSNLSSKAAVCALLGDLQRILWTRSTSRLIIHAHTPSASSLVPLLTTSAFSPSLAHIIAHPPPVLMHLATHLSTPPPPLSSPEKFWNVFLPVAARMYDAEELVFGSNGEGGSAEEIVVELVLRGGDSTERVIARRKGGVERRLEGWTQDAGCELKDLASLRSLFTSKPASKEASKIPDPTQNLSFNLTLTPEQQQSRTQVPLPYAHTGAAPVPAQQTGTIFYDPDSADDIDDDDPDEDLDI</sequence>
<evidence type="ECO:0000256" key="8">
    <source>
        <dbReference type="ARBA" id="ARBA00023242"/>
    </source>
</evidence>
<dbReference type="GO" id="GO:0000049">
    <property type="term" value="F:tRNA binding"/>
    <property type="evidence" value="ECO:0007669"/>
    <property type="project" value="TreeGrafter"/>
</dbReference>
<keyword evidence="8" id="KW-0539">Nucleus</keyword>
<evidence type="ECO:0000256" key="1">
    <source>
        <dbReference type="ARBA" id="ARBA00004123"/>
    </source>
</evidence>
<keyword evidence="7" id="KW-0819">tRNA processing</keyword>
<feature type="region of interest" description="Disordered" evidence="9">
    <location>
        <begin position="298"/>
        <end position="348"/>
    </location>
</feature>
<dbReference type="Proteomes" id="UP000053257">
    <property type="component" value="Unassembled WGS sequence"/>
</dbReference>
<comment type="pathway">
    <text evidence="3">tRNA modification; 5-methoxycarbonylmethyl-2-thiouridine-tRNA biosynthesis.</text>
</comment>
<evidence type="ECO:0000256" key="2">
    <source>
        <dbReference type="ARBA" id="ARBA00004496"/>
    </source>
</evidence>
<dbReference type="GO" id="GO:0033588">
    <property type="term" value="C:elongator holoenzyme complex"/>
    <property type="evidence" value="ECO:0007669"/>
    <property type="project" value="InterPro"/>
</dbReference>
<dbReference type="UniPathway" id="UPA00988"/>
<organism evidence="10 11">
    <name type="scientific">Phlebiopsis gigantea (strain 11061_1 CR5-6)</name>
    <name type="common">White-rot fungus</name>
    <name type="synonym">Peniophora gigantea</name>
    <dbReference type="NCBI Taxonomy" id="745531"/>
    <lineage>
        <taxon>Eukaryota</taxon>
        <taxon>Fungi</taxon>
        <taxon>Dikarya</taxon>
        <taxon>Basidiomycota</taxon>
        <taxon>Agaricomycotina</taxon>
        <taxon>Agaricomycetes</taxon>
        <taxon>Polyporales</taxon>
        <taxon>Phanerochaetaceae</taxon>
        <taxon>Phlebiopsis</taxon>
    </lineage>
</organism>
<evidence type="ECO:0000256" key="5">
    <source>
        <dbReference type="ARBA" id="ARBA00020264"/>
    </source>
</evidence>
<evidence type="ECO:0000256" key="9">
    <source>
        <dbReference type="SAM" id="MobiDB-lite"/>
    </source>
</evidence>
<evidence type="ECO:0000256" key="4">
    <source>
        <dbReference type="ARBA" id="ARBA00009567"/>
    </source>
</evidence>
<dbReference type="STRING" id="745531.A0A0C3SFF6"/>
<dbReference type="HOGENOM" id="CLU_069162_0_0_1"/>
<gene>
    <name evidence="10" type="ORF">PHLGIDRAFT_114058</name>
</gene>
<dbReference type="AlphaFoldDB" id="A0A0C3SFF6"/>
<evidence type="ECO:0000313" key="10">
    <source>
        <dbReference type="EMBL" id="KIP12000.1"/>
    </source>
</evidence>
<evidence type="ECO:0000313" key="11">
    <source>
        <dbReference type="Proteomes" id="UP000053257"/>
    </source>
</evidence>